<evidence type="ECO:0000256" key="2">
    <source>
        <dbReference type="ARBA" id="ARBA00009387"/>
    </source>
</evidence>
<dbReference type="PROSITE" id="PS00922">
    <property type="entry name" value="TRANSGLYCOSYLASE"/>
    <property type="match status" value="1"/>
</dbReference>
<dbReference type="Gene3D" id="1.10.530.10">
    <property type="match status" value="1"/>
</dbReference>
<dbReference type="InterPro" id="IPR000189">
    <property type="entry name" value="Transglyc_AS"/>
</dbReference>
<evidence type="ECO:0000256" key="1">
    <source>
        <dbReference type="ARBA" id="ARBA00007734"/>
    </source>
</evidence>
<comment type="similarity">
    <text evidence="1">Belongs to the transglycosylase Slt family.</text>
</comment>
<accession>A0A917E453</accession>
<organism evidence="5 6">
    <name type="scientific">Sandarakinorhabdus glacialis</name>
    <dbReference type="NCBI Taxonomy" id="1614636"/>
    <lineage>
        <taxon>Bacteria</taxon>
        <taxon>Pseudomonadati</taxon>
        <taxon>Pseudomonadota</taxon>
        <taxon>Alphaproteobacteria</taxon>
        <taxon>Sphingomonadales</taxon>
        <taxon>Sphingosinicellaceae</taxon>
        <taxon>Sandarakinorhabdus</taxon>
    </lineage>
</organism>
<protein>
    <submittedName>
        <fullName evidence="5">Transglycosylase</fullName>
    </submittedName>
</protein>
<dbReference type="Pfam" id="PF01464">
    <property type="entry name" value="SLT"/>
    <property type="match status" value="1"/>
</dbReference>
<proteinExistence type="inferred from homology"/>
<feature type="chain" id="PRO_5037068093" evidence="3">
    <location>
        <begin position="25"/>
        <end position="212"/>
    </location>
</feature>
<dbReference type="GO" id="GO:0000270">
    <property type="term" value="P:peptidoglycan metabolic process"/>
    <property type="evidence" value="ECO:0007669"/>
    <property type="project" value="InterPro"/>
</dbReference>
<dbReference type="Proteomes" id="UP000635071">
    <property type="component" value="Unassembled WGS sequence"/>
</dbReference>
<keyword evidence="6" id="KW-1185">Reference proteome</keyword>
<dbReference type="AlphaFoldDB" id="A0A917E453"/>
<dbReference type="SUPFAM" id="SSF53955">
    <property type="entry name" value="Lysozyme-like"/>
    <property type="match status" value="1"/>
</dbReference>
<dbReference type="InterPro" id="IPR023346">
    <property type="entry name" value="Lysozyme-like_dom_sf"/>
</dbReference>
<dbReference type="RefSeq" id="WP_243450531.1">
    <property type="nucleotide sequence ID" value="NZ_BMJM01000002.1"/>
</dbReference>
<comment type="similarity">
    <text evidence="2">Belongs to the virb1 family.</text>
</comment>
<sequence>MIRAAIWVLAALAVPVFGSAPATAQVIEIGDDGVVTHFDGPMVFTASGAAPIEPPRVVPALASAPLEVRIDAQAVRHGLSPSLLRAVAWQESRGRAAAVSPKGALGVMQLMPGTAAAMGVDPRDPDDNLRGGALYLRRQLDRFGSVPLALAAYNAGPGAVARFGGVPPFRETRAYVASIMARWRPEAMLLGREPGSPSAVTPLLSFIEVPAL</sequence>
<dbReference type="GO" id="GO:0016020">
    <property type="term" value="C:membrane"/>
    <property type="evidence" value="ECO:0007669"/>
    <property type="project" value="InterPro"/>
</dbReference>
<name>A0A917E453_9SPHN</name>
<feature type="domain" description="Transglycosylase SLT" evidence="4">
    <location>
        <begin position="71"/>
        <end position="164"/>
    </location>
</feature>
<reference evidence="5" key="1">
    <citation type="journal article" date="2014" name="Int. J. Syst. Evol. Microbiol.">
        <title>Complete genome sequence of Corynebacterium casei LMG S-19264T (=DSM 44701T), isolated from a smear-ripened cheese.</title>
        <authorList>
            <consortium name="US DOE Joint Genome Institute (JGI-PGF)"/>
            <person name="Walter F."/>
            <person name="Albersmeier A."/>
            <person name="Kalinowski J."/>
            <person name="Ruckert C."/>
        </authorList>
    </citation>
    <scope>NUCLEOTIDE SEQUENCE</scope>
    <source>
        <strain evidence="5">CGMCC 1.15519</strain>
    </source>
</reference>
<keyword evidence="3" id="KW-0732">Signal</keyword>
<comment type="caution">
    <text evidence="5">The sequence shown here is derived from an EMBL/GenBank/DDBJ whole genome shotgun (WGS) entry which is preliminary data.</text>
</comment>
<evidence type="ECO:0000256" key="3">
    <source>
        <dbReference type="SAM" id="SignalP"/>
    </source>
</evidence>
<feature type="signal peptide" evidence="3">
    <location>
        <begin position="1"/>
        <end position="24"/>
    </location>
</feature>
<dbReference type="PANTHER" id="PTHR37423:SF2">
    <property type="entry name" value="MEMBRANE-BOUND LYTIC MUREIN TRANSGLYCOSYLASE C"/>
    <property type="match status" value="1"/>
</dbReference>
<dbReference type="EMBL" id="BMJM01000002">
    <property type="protein sequence ID" value="GGE02963.1"/>
    <property type="molecule type" value="Genomic_DNA"/>
</dbReference>
<evidence type="ECO:0000259" key="4">
    <source>
        <dbReference type="Pfam" id="PF01464"/>
    </source>
</evidence>
<evidence type="ECO:0000313" key="5">
    <source>
        <dbReference type="EMBL" id="GGE02963.1"/>
    </source>
</evidence>
<dbReference type="PANTHER" id="PTHR37423">
    <property type="entry name" value="SOLUBLE LYTIC MUREIN TRANSGLYCOSYLASE-RELATED"/>
    <property type="match status" value="1"/>
</dbReference>
<dbReference type="CDD" id="cd00254">
    <property type="entry name" value="LT-like"/>
    <property type="match status" value="1"/>
</dbReference>
<evidence type="ECO:0000313" key="6">
    <source>
        <dbReference type="Proteomes" id="UP000635071"/>
    </source>
</evidence>
<dbReference type="GO" id="GO:0008933">
    <property type="term" value="F:peptidoglycan lytic transglycosylase activity"/>
    <property type="evidence" value="ECO:0007669"/>
    <property type="project" value="InterPro"/>
</dbReference>
<dbReference type="InterPro" id="IPR008258">
    <property type="entry name" value="Transglycosylase_SLT_dom_1"/>
</dbReference>
<reference evidence="5" key="2">
    <citation type="submission" date="2020-09" db="EMBL/GenBank/DDBJ databases">
        <authorList>
            <person name="Sun Q."/>
            <person name="Zhou Y."/>
        </authorList>
    </citation>
    <scope>NUCLEOTIDE SEQUENCE</scope>
    <source>
        <strain evidence="5">CGMCC 1.15519</strain>
    </source>
</reference>
<gene>
    <name evidence="5" type="ORF">GCM10011529_06760</name>
</gene>